<feature type="transmembrane region" description="Helical" evidence="1">
    <location>
        <begin position="115"/>
        <end position="132"/>
    </location>
</feature>
<dbReference type="AlphaFoldDB" id="A0A517YQL9"/>
<dbReference type="InterPro" id="IPR007272">
    <property type="entry name" value="Sulf_transp_TsuA/YedE"/>
</dbReference>
<evidence type="ECO:0000313" key="2">
    <source>
        <dbReference type="EMBL" id="QDU32523.1"/>
    </source>
</evidence>
<feature type="transmembrane region" description="Helical" evidence="1">
    <location>
        <begin position="45"/>
        <end position="64"/>
    </location>
</feature>
<dbReference type="RefSeq" id="WP_145074238.1">
    <property type="nucleotide sequence ID" value="NZ_CP036425.1"/>
</dbReference>
<feature type="transmembrane region" description="Helical" evidence="1">
    <location>
        <begin position="6"/>
        <end position="24"/>
    </location>
</feature>
<feature type="transmembrane region" description="Helical" evidence="1">
    <location>
        <begin position="84"/>
        <end position="108"/>
    </location>
</feature>
<keyword evidence="1" id="KW-0812">Transmembrane</keyword>
<keyword evidence="1" id="KW-0472">Membrane</keyword>
<sequence length="210" mass="22293">MFTITSPFLIIAGLATGLVFGFLLQKAHVTRYHTILNQFLFRDYTVLKVMLTAIITGAVGIWGMRSLGLDFPMHVKSAALAANIVGGLIFGIGMALLGFCPGTGMAALGDGSRDIYPGILGMIVGGGIYAELYPSISANFLKALGITAEIAGKTTTKVTLVDLTQISPWYFILALIIIALAVFTLIEKVLEPKTQKHSNPPTTQAATTTT</sequence>
<dbReference type="KEGG" id="pcor:KS4_05550"/>
<proteinExistence type="predicted"/>
<feature type="transmembrane region" description="Helical" evidence="1">
    <location>
        <begin position="169"/>
        <end position="186"/>
    </location>
</feature>
<dbReference type="Pfam" id="PF04143">
    <property type="entry name" value="Sulf_transp"/>
    <property type="match status" value="1"/>
</dbReference>
<reference evidence="2 3" key="1">
    <citation type="submission" date="2019-02" db="EMBL/GenBank/DDBJ databases">
        <title>Deep-cultivation of Planctomycetes and their phenomic and genomic characterization uncovers novel biology.</title>
        <authorList>
            <person name="Wiegand S."/>
            <person name="Jogler M."/>
            <person name="Boedeker C."/>
            <person name="Pinto D."/>
            <person name="Vollmers J."/>
            <person name="Rivas-Marin E."/>
            <person name="Kohn T."/>
            <person name="Peeters S.H."/>
            <person name="Heuer A."/>
            <person name="Rast P."/>
            <person name="Oberbeckmann S."/>
            <person name="Bunk B."/>
            <person name="Jeske O."/>
            <person name="Meyerdierks A."/>
            <person name="Storesund J.E."/>
            <person name="Kallscheuer N."/>
            <person name="Luecker S."/>
            <person name="Lage O.M."/>
            <person name="Pohl T."/>
            <person name="Merkel B.J."/>
            <person name="Hornburger P."/>
            <person name="Mueller R.-W."/>
            <person name="Bruemmer F."/>
            <person name="Labrenz M."/>
            <person name="Spormann A.M."/>
            <person name="Op den Camp H."/>
            <person name="Overmann J."/>
            <person name="Amann R."/>
            <person name="Jetten M.S.M."/>
            <person name="Mascher T."/>
            <person name="Medema M.H."/>
            <person name="Devos D.P."/>
            <person name="Kaster A.-K."/>
            <person name="Ovreas L."/>
            <person name="Rohde M."/>
            <person name="Galperin M.Y."/>
            <person name="Jogler C."/>
        </authorList>
    </citation>
    <scope>NUCLEOTIDE SEQUENCE [LARGE SCALE GENOMIC DNA]</scope>
    <source>
        <strain evidence="2 3">KS4</strain>
    </source>
</reference>
<organism evidence="2 3">
    <name type="scientific">Poriferisphaera corsica</name>
    <dbReference type="NCBI Taxonomy" id="2528020"/>
    <lineage>
        <taxon>Bacteria</taxon>
        <taxon>Pseudomonadati</taxon>
        <taxon>Planctomycetota</taxon>
        <taxon>Phycisphaerae</taxon>
        <taxon>Phycisphaerales</taxon>
        <taxon>Phycisphaeraceae</taxon>
        <taxon>Poriferisphaera</taxon>
    </lineage>
</organism>
<protein>
    <submittedName>
        <fullName evidence="2">Putative inner membrane protein</fullName>
    </submittedName>
</protein>
<evidence type="ECO:0000313" key="3">
    <source>
        <dbReference type="Proteomes" id="UP000317369"/>
    </source>
</evidence>
<evidence type="ECO:0000256" key="1">
    <source>
        <dbReference type="SAM" id="Phobius"/>
    </source>
</evidence>
<name>A0A517YQL9_9BACT</name>
<dbReference type="OrthoDB" id="9790409at2"/>
<gene>
    <name evidence="2" type="ORF">KS4_05550</name>
</gene>
<keyword evidence="1" id="KW-1133">Transmembrane helix</keyword>
<dbReference type="Proteomes" id="UP000317369">
    <property type="component" value="Chromosome"/>
</dbReference>
<keyword evidence="3" id="KW-1185">Reference proteome</keyword>
<accession>A0A517YQL9</accession>
<dbReference type="EMBL" id="CP036425">
    <property type="protein sequence ID" value="QDU32523.1"/>
    <property type="molecule type" value="Genomic_DNA"/>
</dbReference>